<reference evidence="5 6" key="1">
    <citation type="submission" date="2017-05" db="EMBL/GenBank/DDBJ databases">
        <title>Host range expansion of the Methanosphaera genus to humans and monogastric animals involves recent and extensive reduction in genome content.</title>
        <authorList>
            <person name="Hoedt E.C."/>
            <person name="Volmer J.G."/>
            <person name="Parks D.H."/>
            <person name="Rosewarne C.P."/>
            <person name="Denman S.E."/>
            <person name="Mcsweeney C.S."/>
            <person name="O Cuiv P."/>
            <person name="Hugenholtz P."/>
            <person name="Tyson G.W."/>
            <person name="Morrison M."/>
        </authorList>
    </citation>
    <scope>NUCLEOTIDE SEQUENCE [LARGE SCALE GENOMIC DNA]</scope>
    <source>
        <strain evidence="5 6">PA5</strain>
    </source>
</reference>
<dbReference type="InterPro" id="IPR052174">
    <property type="entry name" value="Flavoredoxin"/>
</dbReference>
<protein>
    <submittedName>
        <fullName evidence="5">Flavin oxidoreductase</fullName>
    </submittedName>
</protein>
<dbReference type="PANTHER" id="PTHR43567:SF1">
    <property type="entry name" value="FLAVOREDOXIN"/>
    <property type="match status" value="1"/>
</dbReference>
<dbReference type="Pfam" id="PF01613">
    <property type="entry name" value="Flavin_Reduct"/>
    <property type="match status" value="1"/>
</dbReference>
<dbReference type="AlphaFoldDB" id="A0A328PZJ7"/>
<dbReference type="Proteomes" id="UP000248557">
    <property type="component" value="Unassembled WGS sequence"/>
</dbReference>
<comment type="caution">
    <text evidence="5">The sequence shown here is derived from an EMBL/GenBank/DDBJ whole genome shotgun (WGS) entry which is preliminary data.</text>
</comment>
<dbReference type="GeneID" id="3856197"/>
<feature type="domain" description="Flavin reductase like" evidence="4">
    <location>
        <begin position="11"/>
        <end position="147"/>
    </location>
</feature>
<dbReference type="GO" id="GO:0010181">
    <property type="term" value="F:FMN binding"/>
    <property type="evidence" value="ECO:0007669"/>
    <property type="project" value="InterPro"/>
</dbReference>
<dbReference type="PANTHER" id="PTHR43567">
    <property type="entry name" value="FLAVOREDOXIN-RELATED-RELATED"/>
    <property type="match status" value="1"/>
</dbReference>
<dbReference type="OMA" id="WGIGEHL"/>
<comment type="cofactor">
    <cofactor evidence="1">
        <name>FMN</name>
        <dbReference type="ChEBI" id="CHEBI:58210"/>
    </cofactor>
</comment>
<accession>A0A328PZJ7</accession>
<dbReference type="EMBL" id="NGJK01000026">
    <property type="protein sequence ID" value="RAP03392.1"/>
    <property type="molecule type" value="Genomic_DNA"/>
</dbReference>
<dbReference type="Gene3D" id="2.30.110.10">
    <property type="entry name" value="Electron Transport, Fmn-binding Protein, Chain A"/>
    <property type="match status" value="1"/>
</dbReference>
<evidence type="ECO:0000313" key="6">
    <source>
        <dbReference type="Proteomes" id="UP000248557"/>
    </source>
</evidence>
<evidence type="ECO:0000256" key="2">
    <source>
        <dbReference type="ARBA" id="ARBA00022630"/>
    </source>
</evidence>
<dbReference type="SMART" id="SM00903">
    <property type="entry name" value="Flavin_Reduct"/>
    <property type="match status" value="1"/>
</dbReference>
<proteinExistence type="inferred from homology"/>
<evidence type="ECO:0000313" key="5">
    <source>
        <dbReference type="EMBL" id="RAP03392.1"/>
    </source>
</evidence>
<dbReference type="SUPFAM" id="SSF50475">
    <property type="entry name" value="FMN-binding split barrel"/>
    <property type="match status" value="1"/>
</dbReference>
<evidence type="ECO:0000256" key="3">
    <source>
        <dbReference type="ARBA" id="ARBA00038054"/>
    </source>
</evidence>
<gene>
    <name evidence="5" type="ORF">CA615_02545</name>
</gene>
<evidence type="ECO:0000256" key="1">
    <source>
        <dbReference type="ARBA" id="ARBA00001917"/>
    </source>
</evidence>
<evidence type="ECO:0000259" key="4">
    <source>
        <dbReference type="SMART" id="SM00903"/>
    </source>
</evidence>
<sequence length="160" mass="18115">MKIDVDDSNWIRPMPNAIISCRSKDGHDNALAIGFISNIATDPLMIMVAIRPSRYSHEIIKETKNFVVNLPTKDFKREFDYLGSVSGYDEDKLTSINTTDADVINAPILTDCPINYECSLIDVYSPGSHDLFIGKVEKVHCDDKYLTKEKSVNWEKIDLL</sequence>
<dbReference type="InterPro" id="IPR012349">
    <property type="entry name" value="Split_barrel_FMN-bd"/>
</dbReference>
<dbReference type="InterPro" id="IPR002563">
    <property type="entry name" value="Flavin_Rdtase-like_dom"/>
</dbReference>
<name>A0A328PZJ7_9EURY</name>
<keyword evidence="2" id="KW-0285">Flavoprotein</keyword>
<dbReference type="RefSeq" id="WP_011406129.1">
    <property type="nucleotide sequence ID" value="NZ_CATZXA010000013.1"/>
</dbReference>
<comment type="similarity">
    <text evidence="3">Belongs to the flavoredoxin family.</text>
</comment>
<organism evidence="5 6">
    <name type="scientific">Methanosphaera stadtmanae</name>
    <dbReference type="NCBI Taxonomy" id="2317"/>
    <lineage>
        <taxon>Archaea</taxon>
        <taxon>Methanobacteriati</taxon>
        <taxon>Methanobacteriota</taxon>
        <taxon>Methanomada group</taxon>
        <taxon>Methanobacteria</taxon>
        <taxon>Methanobacteriales</taxon>
        <taxon>Methanobacteriaceae</taxon>
        <taxon>Methanosphaera</taxon>
    </lineage>
</organism>